<evidence type="ECO:0000313" key="12">
    <source>
        <dbReference type="Proteomes" id="UP000017862"/>
    </source>
</evidence>
<feature type="transmembrane region" description="Helical" evidence="10">
    <location>
        <begin position="130"/>
        <end position="149"/>
    </location>
</feature>
<keyword evidence="8 10" id="KW-0594">Phospholipid biosynthesis</keyword>
<dbReference type="GO" id="GO:0005886">
    <property type="term" value="C:plasma membrane"/>
    <property type="evidence" value="ECO:0007669"/>
    <property type="project" value="UniProtKB-SubCell"/>
</dbReference>
<dbReference type="HAMAP" id="MF_01043">
    <property type="entry name" value="PlsY"/>
    <property type="match status" value="1"/>
</dbReference>
<dbReference type="RefSeq" id="WP_007557138.1">
    <property type="nucleotide sequence ID" value="NC_022793.1"/>
</dbReference>
<evidence type="ECO:0000256" key="2">
    <source>
        <dbReference type="ARBA" id="ARBA00022516"/>
    </source>
</evidence>
<protein>
    <recommendedName>
        <fullName evidence="10">Glycerol-3-phosphate acyltransferase</fullName>
    </recommendedName>
    <alternativeName>
        <fullName evidence="10">Acyl-PO4 G3P acyltransferase</fullName>
    </alternativeName>
    <alternativeName>
        <fullName evidence="10">Acyl-phosphate--glycerol-3-phosphate acyltransferase</fullName>
    </alternativeName>
    <alternativeName>
        <fullName evidence="10">G3P acyltransferase</fullName>
        <shortName evidence="10">GPAT</shortName>
        <ecNumber evidence="10">2.3.1.275</ecNumber>
    </alternativeName>
    <alternativeName>
        <fullName evidence="10">Lysophosphatidic acid synthase</fullName>
        <shortName evidence="10">LPA synthase</shortName>
    </alternativeName>
</protein>
<evidence type="ECO:0000256" key="9">
    <source>
        <dbReference type="ARBA" id="ARBA00023264"/>
    </source>
</evidence>
<dbReference type="Pfam" id="PF02660">
    <property type="entry name" value="G3P_acyltransf"/>
    <property type="match status" value="1"/>
</dbReference>
<feature type="transmembrane region" description="Helical" evidence="10">
    <location>
        <begin position="92"/>
        <end position="110"/>
    </location>
</feature>
<comment type="subunit">
    <text evidence="10">Probably interacts with PlsX.</text>
</comment>
<dbReference type="EC" id="2.3.1.275" evidence="10"/>
<evidence type="ECO:0000313" key="11">
    <source>
        <dbReference type="EMBL" id="AHA27747.1"/>
    </source>
</evidence>
<dbReference type="PANTHER" id="PTHR30309">
    <property type="entry name" value="INNER MEMBRANE PROTEIN YGIH"/>
    <property type="match status" value="1"/>
</dbReference>
<dbReference type="PATRIC" id="fig|1261131.3.peg.365"/>
<proteinExistence type="inferred from homology"/>
<feature type="transmembrane region" description="Helical" evidence="10">
    <location>
        <begin position="12"/>
        <end position="33"/>
    </location>
</feature>
<dbReference type="SMART" id="SM01207">
    <property type="entry name" value="G3P_acyltransf"/>
    <property type="match status" value="1"/>
</dbReference>
<feature type="transmembrane region" description="Helical" evidence="10">
    <location>
        <begin position="161"/>
        <end position="185"/>
    </location>
</feature>
<dbReference type="KEGG" id="lar:lam_380"/>
<keyword evidence="5 10" id="KW-1133">Transmembrane helix</keyword>
<organism evidence="11 12">
    <name type="scientific">Candidatus Liberibacter americanus str. Sao Paulo</name>
    <dbReference type="NCBI Taxonomy" id="1261131"/>
    <lineage>
        <taxon>Bacteria</taxon>
        <taxon>Pseudomonadati</taxon>
        <taxon>Pseudomonadota</taxon>
        <taxon>Alphaproteobacteria</taxon>
        <taxon>Hyphomicrobiales</taxon>
        <taxon>Rhizobiaceae</taxon>
        <taxon>Liberibacter</taxon>
    </lineage>
</organism>
<accession>U6B7P7</accession>
<comment type="catalytic activity">
    <reaction evidence="10">
        <text>an acyl phosphate + sn-glycerol 3-phosphate = a 1-acyl-sn-glycero-3-phosphate + phosphate</text>
        <dbReference type="Rhea" id="RHEA:34075"/>
        <dbReference type="ChEBI" id="CHEBI:43474"/>
        <dbReference type="ChEBI" id="CHEBI:57597"/>
        <dbReference type="ChEBI" id="CHEBI:57970"/>
        <dbReference type="ChEBI" id="CHEBI:59918"/>
        <dbReference type="EC" id="2.3.1.275"/>
    </reaction>
</comment>
<keyword evidence="12" id="KW-1185">Reference proteome</keyword>
<evidence type="ECO:0000256" key="5">
    <source>
        <dbReference type="ARBA" id="ARBA00022989"/>
    </source>
</evidence>
<evidence type="ECO:0000256" key="8">
    <source>
        <dbReference type="ARBA" id="ARBA00023209"/>
    </source>
</evidence>
<gene>
    <name evidence="10 11" type="primary">plsY</name>
    <name evidence="11" type="ORF">lam_380</name>
</gene>
<dbReference type="EMBL" id="CP006604">
    <property type="protein sequence ID" value="AHA27747.1"/>
    <property type="molecule type" value="Genomic_DNA"/>
</dbReference>
<comment type="function">
    <text evidence="10">Catalyzes the transfer of an acyl group from acyl-phosphate (acyl-PO(4)) to glycerol-3-phosphate (G3P) to form lysophosphatidic acid (LPA). This enzyme utilizes acyl-phosphate as fatty acyl donor, but not acyl-CoA or acyl-ACP.</text>
</comment>
<dbReference type="PANTHER" id="PTHR30309:SF0">
    <property type="entry name" value="GLYCEROL-3-PHOSPHATE ACYLTRANSFERASE-RELATED"/>
    <property type="match status" value="1"/>
</dbReference>
<evidence type="ECO:0000256" key="6">
    <source>
        <dbReference type="ARBA" id="ARBA00023098"/>
    </source>
</evidence>
<sequence>MELSALLSYELVINIASIIIGYSIGSIPFGLLLTSINGSIDIRNIGSGNIGATNVLRTGNRKLALITLIFDAIKATIAVIIASKLFNSDAGNIAGFSAFLGHIFPIWLKFKGGKGISTYVGFLIAFNPKIALFFAIIWIIFILIAHYSSLSSLAATSTIPIVLWITSQEISITLIFTIMTVISYWKHIDNIKRLIAGVETKIILKKSNSNEKQS</sequence>
<keyword evidence="4 10" id="KW-0812">Transmembrane</keyword>
<keyword evidence="9 10" id="KW-1208">Phospholipid metabolism</keyword>
<name>U6B7P7_9HYPH</name>
<keyword evidence="7 10" id="KW-0472">Membrane</keyword>
<keyword evidence="1 10" id="KW-1003">Cell membrane</keyword>
<evidence type="ECO:0000256" key="1">
    <source>
        <dbReference type="ARBA" id="ARBA00022475"/>
    </source>
</evidence>
<dbReference type="eggNOG" id="COG0344">
    <property type="taxonomic scope" value="Bacteria"/>
</dbReference>
<keyword evidence="3 10" id="KW-0808">Transferase</keyword>
<dbReference type="Proteomes" id="UP000017862">
    <property type="component" value="Chromosome"/>
</dbReference>
<comment type="similarity">
    <text evidence="10">Belongs to the PlsY family.</text>
</comment>
<dbReference type="GO" id="GO:0043772">
    <property type="term" value="F:acyl-phosphate glycerol-3-phosphate acyltransferase activity"/>
    <property type="evidence" value="ECO:0007669"/>
    <property type="project" value="UniProtKB-UniRule"/>
</dbReference>
<comment type="pathway">
    <text evidence="10">Lipid metabolism; phospholipid metabolism.</text>
</comment>
<dbReference type="GO" id="GO:0008654">
    <property type="term" value="P:phospholipid biosynthetic process"/>
    <property type="evidence" value="ECO:0007669"/>
    <property type="project" value="UniProtKB-UniRule"/>
</dbReference>
<evidence type="ECO:0000256" key="10">
    <source>
        <dbReference type="HAMAP-Rule" id="MF_01043"/>
    </source>
</evidence>
<comment type="subcellular location">
    <subcellularLocation>
        <location evidence="10">Cell membrane</location>
        <topology evidence="10">Multi-pass membrane protein</topology>
    </subcellularLocation>
</comment>
<keyword evidence="11" id="KW-0012">Acyltransferase</keyword>
<evidence type="ECO:0000256" key="3">
    <source>
        <dbReference type="ARBA" id="ARBA00022679"/>
    </source>
</evidence>
<reference evidence="11 12" key="1">
    <citation type="journal article" date="2014" name="Mol. Plant Microbe Interact.">
        <title>The complete genome sequence of Candidatus Liberibacter americanus, associated with citrus Huanglongbing.</title>
        <authorList>
            <person name="Wulff N.A."/>
            <person name="Zhang S."/>
            <person name="Setubal J.C."/>
            <person name="Almeida N.F."/>
            <person name="Martins E.C."/>
            <person name="Harakava R."/>
            <person name="Kumar D."/>
            <person name="Rangel L.T."/>
            <person name="Foissac X."/>
            <person name="Bove J."/>
            <person name="Gabriel D.W."/>
        </authorList>
    </citation>
    <scope>NUCLEOTIDE SEQUENCE [LARGE SCALE GENOMIC DNA]</scope>
    <source>
        <strain evidence="11 12">Sao Paulo</strain>
    </source>
</reference>
<dbReference type="STRING" id="1261131.lam_380"/>
<feature type="transmembrane region" description="Helical" evidence="10">
    <location>
        <begin position="63"/>
        <end position="86"/>
    </location>
</feature>
<keyword evidence="6 10" id="KW-0443">Lipid metabolism</keyword>
<evidence type="ECO:0000256" key="4">
    <source>
        <dbReference type="ARBA" id="ARBA00022692"/>
    </source>
</evidence>
<dbReference type="UniPathway" id="UPA00085"/>
<dbReference type="NCBIfam" id="TIGR00023">
    <property type="entry name" value="glycerol-3-phosphate 1-O-acyltransferase PlsY"/>
    <property type="match status" value="1"/>
</dbReference>
<dbReference type="InterPro" id="IPR003811">
    <property type="entry name" value="G3P_acylTferase_PlsY"/>
</dbReference>
<dbReference type="AlphaFoldDB" id="U6B7P7"/>
<dbReference type="HOGENOM" id="CLU_081254_1_0_5"/>
<evidence type="ECO:0000256" key="7">
    <source>
        <dbReference type="ARBA" id="ARBA00023136"/>
    </source>
</evidence>
<keyword evidence="2 10" id="KW-0444">Lipid biosynthesis</keyword>